<feature type="region of interest" description="Disordered" evidence="1">
    <location>
        <begin position="89"/>
        <end position="122"/>
    </location>
</feature>
<sequence length="322" mass="35930">GFDGSFQKHKSFKVLKVERVESARNWKKYAKNRSTTPTVEHIMDQLTGSMRRKAERAQSIIDGQQAAMRKTDTSPASRFIDSLRLDKSRNEGSSDFTAAPASWPETATAPPPTPACSSRSPRPWTPSAAAASISAWAARRGCWARLVTIYLADKVSKADCYAGKYGDEGETTVGETACIFISRVTLGCPYLAEHALNGIRRPPSTHEEFDVQLLFDQTPFFSFAARANTTVKDFWKDKQRDGWSVTSSHYERFNSVISSNYIDGTSPAHYKRYHEYAVYHGTEAYPEFKVTYPCACGKFHHRASAIIGACGDHMCIAEPRSR</sequence>
<proteinExistence type="predicted"/>
<dbReference type="Gene3D" id="3.90.228.10">
    <property type="match status" value="1"/>
</dbReference>
<feature type="compositionally biased region" description="Low complexity" evidence="1">
    <location>
        <begin position="97"/>
        <end position="108"/>
    </location>
</feature>
<comment type="caution">
    <text evidence="2">The sequence shown here is derived from an EMBL/GenBank/DDBJ whole genome shotgun (WGS) entry which is preliminary data.</text>
</comment>
<organism evidence="2 3">
    <name type="scientific">Prorocentrum cordatum</name>
    <dbReference type="NCBI Taxonomy" id="2364126"/>
    <lineage>
        <taxon>Eukaryota</taxon>
        <taxon>Sar</taxon>
        <taxon>Alveolata</taxon>
        <taxon>Dinophyceae</taxon>
        <taxon>Prorocentrales</taxon>
        <taxon>Prorocentraceae</taxon>
        <taxon>Prorocentrum</taxon>
    </lineage>
</organism>
<accession>A0ABN9UJV8</accession>
<feature type="non-terminal residue" evidence="2">
    <location>
        <position position="1"/>
    </location>
</feature>
<gene>
    <name evidence="2" type="ORF">PCOR1329_LOCUS48840</name>
</gene>
<keyword evidence="3" id="KW-1185">Reference proteome</keyword>
<evidence type="ECO:0000256" key="1">
    <source>
        <dbReference type="SAM" id="MobiDB-lite"/>
    </source>
</evidence>
<evidence type="ECO:0000313" key="3">
    <source>
        <dbReference type="Proteomes" id="UP001189429"/>
    </source>
</evidence>
<evidence type="ECO:0000313" key="2">
    <source>
        <dbReference type="EMBL" id="CAK0859494.1"/>
    </source>
</evidence>
<protein>
    <submittedName>
        <fullName evidence="2">Uncharacterized protein</fullName>
    </submittedName>
</protein>
<name>A0ABN9UJV8_9DINO</name>
<reference evidence="2" key="1">
    <citation type="submission" date="2023-10" db="EMBL/GenBank/DDBJ databases">
        <authorList>
            <person name="Chen Y."/>
            <person name="Shah S."/>
            <person name="Dougan E. K."/>
            <person name="Thang M."/>
            <person name="Chan C."/>
        </authorList>
    </citation>
    <scope>NUCLEOTIDE SEQUENCE [LARGE SCALE GENOMIC DNA]</scope>
</reference>
<dbReference type="EMBL" id="CAUYUJ010015908">
    <property type="protein sequence ID" value="CAK0859494.1"/>
    <property type="molecule type" value="Genomic_DNA"/>
</dbReference>
<dbReference type="Proteomes" id="UP001189429">
    <property type="component" value="Unassembled WGS sequence"/>
</dbReference>